<dbReference type="InterPro" id="IPR051678">
    <property type="entry name" value="AGP_Transferase"/>
</dbReference>
<dbReference type="EMBL" id="MU157855">
    <property type="protein sequence ID" value="KAF9528144.1"/>
    <property type="molecule type" value="Genomic_DNA"/>
</dbReference>
<evidence type="ECO:0000313" key="1">
    <source>
        <dbReference type="EMBL" id="KAF9528144.1"/>
    </source>
</evidence>
<evidence type="ECO:0008006" key="3">
    <source>
        <dbReference type="Google" id="ProtNLM"/>
    </source>
</evidence>
<protein>
    <recommendedName>
        <fullName evidence="3">Aminoglycoside phosphotransferase domain-containing protein</fullName>
    </recommendedName>
</protein>
<name>A0A9P6EG58_9AGAR</name>
<dbReference type="OrthoDB" id="10003767at2759"/>
<reference evidence="1" key="1">
    <citation type="submission" date="2020-11" db="EMBL/GenBank/DDBJ databases">
        <authorList>
            <consortium name="DOE Joint Genome Institute"/>
            <person name="Ahrendt S."/>
            <person name="Riley R."/>
            <person name="Andreopoulos W."/>
            <person name="Labutti K."/>
            <person name="Pangilinan J."/>
            <person name="Ruiz-Duenas F.J."/>
            <person name="Barrasa J.M."/>
            <person name="Sanchez-Garcia M."/>
            <person name="Camarero S."/>
            <person name="Miyauchi S."/>
            <person name="Serrano A."/>
            <person name="Linde D."/>
            <person name="Babiker R."/>
            <person name="Drula E."/>
            <person name="Ayuso-Fernandez I."/>
            <person name="Pacheco R."/>
            <person name="Padilla G."/>
            <person name="Ferreira P."/>
            <person name="Barriuso J."/>
            <person name="Kellner H."/>
            <person name="Castanera R."/>
            <person name="Alfaro M."/>
            <person name="Ramirez L."/>
            <person name="Pisabarro A.G."/>
            <person name="Kuo A."/>
            <person name="Tritt A."/>
            <person name="Lipzen A."/>
            <person name="He G."/>
            <person name="Yan M."/>
            <person name="Ng V."/>
            <person name="Cullen D."/>
            <person name="Martin F."/>
            <person name="Rosso M.-N."/>
            <person name="Henrissat B."/>
            <person name="Hibbett D."/>
            <person name="Martinez A.T."/>
            <person name="Grigoriev I.V."/>
        </authorList>
    </citation>
    <scope>NUCLEOTIDE SEQUENCE</scope>
    <source>
        <strain evidence="1">CBS 506.95</strain>
    </source>
</reference>
<dbReference type="Proteomes" id="UP000807306">
    <property type="component" value="Unassembled WGS sequence"/>
</dbReference>
<dbReference type="PANTHER" id="PTHR21310:SF15">
    <property type="entry name" value="AMINOGLYCOSIDE PHOSPHOTRANSFERASE DOMAIN-CONTAINING PROTEIN"/>
    <property type="match status" value="1"/>
</dbReference>
<organism evidence="1 2">
    <name type="scientific">Crepidotus variabilis</name>
    <dbReference type="NCBI Taxonomy" id="179855"/>
    <lineage>
        <taxon>Eukaryota</taxon>
        <taxon>Fungi</taxon>
        <taxon>Dikarya</taxon>
        <taxon>Basidiomycota</taxon>
        <taxon>Agaricomycotina</taxon>
        <taxon>Agaricomycetes</taxon>
        <taxon>Agaricomycetidae</taxon>
        <taxon>Agaricales</taxon>
        <taxon>Agaricineae</taxon>
        <taxon>Crepidotaceae</taxon>
        <taxon>Crepidotus</taxon>
    </lineage>
</organism>
<gene>
    <name evidence="1" type="ORF">CPB83DRAFT_894630</name>
</gene>
<comment type="caution">
    <text evidence="1">The sequence shown here is derived from an EMBL/GenBank/DDBJ whole genome shotgun (WGS) entry which is preliminary data.</text>
</comment>
<proteinExistence type="predicted"/>
<sequence>MHVENTPGPSIFNQQLFPDRWLEQAQAWHILAEQDILLNQKFHTGANITALAFAASFALTIPQPPTISFLARGGFNQIIRGISRVPQTVATTTFARYVLGIPTPRILAWNADESNPACTPYIIQEFIDSAVDCCKAFCEGNEDERMRILEDLADWHARFLQLPPPISSGFEYGDLEFAPGLLDDANPAKSNCYCIQPIIRPSEACGETYGNGRNCGNGEYLDKEGLHVNDGDAESDALVSLESFKDVAERVRLFSKEAIHTLTNHPVLGLPCLVQEDFAFSNILLDPVTLKIKAFLDLDDVHDLPFVMGINYPEEISIADAQGLPVGSLSIREGDFGRDFPPSAYDDPLRAFDQKGNLRG</sequence>
<evidence type="ECO:0000313" key="2">
    <source>
        <dbReference type="Proteomes" id="UP000807306"/>
    </source>
</evidence>
<keyword evidence="2" id="KW-1185">Reference proteome</keyword>
<dbReference type="PANTHER" id="PTHR21310">
    <property type="entry name" value="AMINOGLYCOSIDE PHOSPHOTRANSFERASE-RELATED-RELATED"/>
    <property type="match status" value="1"/>
</dbReference>
<dbReference type="AlphaFoldDB" id="A0A9P6EG58"/>
<accession>A0A9P6EG58</accession>